<proteinExistence type="predicted"/>
<protein>
    <submittedName>
        <fullName evidence="2">NTP_transf_2 domain-containing protein</fullName>
    </submittedName>
</protein>
<evidence type="ECO:0000313" key="1">
    <source>
        <dbReference type="Proteomes" id="UP000095281"/>
    </source>
</evidence>
<dbReference type="WBParaSite" id="MhA1_Contig2493.frz3.gene8">
    <property type="protein sequence ID" value="MhA1_Contig2493.frz3.gene8"/>
    <property type="gene ID" value="MhA1_Contig2493.frz3.gene8"/>
</dbReference>
<evidence type="ECO:0000313" key="2">
    <source>
        <dbReference type="WBParaSite" id="MhA1_Contig2493.frz3.gene8"/>
    </source>
</evidence>
<dbReference type="SUPFAM" id="SSF81631">
    <property type="entry name" value="PAP/OAS1 substrate-binding domain"/>
    <property type="match status" value="1"/>
</dbReference>
<dbReference type="SUPFAM" id="SSF81301">
    <property type="entry name" value="Nucleotidyltransferase"/>
    <property type="match status" value="1"/>
</dbReference>
<accession>A0A1I8BH66</accession>
<dbReference type="AlphaFoldDB" id="A0A1I8BH66"/>
<organism evidence="1 2">
    <name type="scientific">Meloidogyne hapla</name>
    <name type="common">Root-knot nematode worm</name>
    <dbReference type="NCBI Taxonomy" id="6305"/>
    <lineage>
        <taxon>Eukaryota</taxon>
        <taxon>Metazoa</taxon>
        <taxon>Ecdysozoa</taxon>
        <taxon>Nematoda</taxon>
        <taxon>Chromadorea</taxon>
        <taxon>Rhabditida</taxon>
        <taxon>Tylenchina</taxon>
        <taxon>Tylenchomorpha</taxon>
        <taxon>Tylenchoidea</taxon>
        <taxon>Meloidogynidae</taxon>
        <taxon>Meloidogyninae</taxon>
        <taxon>Meloidogyne</taxon>
    </lineage>
</organism>
<keyword evidence="1" id="KW-1185">Reference proteome</keyword>
<dbReference type="Gene3D" id="3.30.460.10">
    <property type="entry name" value="Beta Polymerase, domain 2"/>
    <property type="match status" value="1"/>
</dbReference>
<dbReference type="InterPro" id="IPR043519">
    <property type="entry name" value="NT_sf"/>
</dbReference>
<name>A0A1I8BH66_MELHA</name>
<sequence>LIDVLNENGYYEIKYIGKSKIEITIEQIKEIVNLWKNNSILLIGGSYLFKIHSPKSDIDCILLIPYNQKIINWEIIVFEEFLGKSECNLQTRKCEGWSLYCILCWDSSTESLTKIKSNIFLIKLVFSGFEFDLTIVTLPFEVINNLLPKYGQPNVENIDNLIESFLKEIGGNKLMANKWSDRRKGMLLVLSDHSIYGGKFGFINGTTLTILICNIILQNPHSSIIKIFKEFMQKYSQK</sequence>
<dbReference type="Gene3D" id="1.10.1410.10">
    <property type="match status" value="1"/>
</dbReference>
<dbReference type="Proteomes" id="UP000095281">
    <property type="component" value="Unplaced"/>
</dbReference>
<reference evidence="2" key="1">
    <citation type="submission" date="2016-11" db="UniProtKB">
        <authorList>
            <consortium name="WormBaseParasite"/>
        </authorList>
    </citation>
    <scope>IDENTIFICATION</scope>
</reference>